<proteinExistence type="inferred from homology"/>
<evidence type="ECO:0000256" key="11">
    <source>
        <dbReference type="ARBA" id="ARBA00046475"/>
    </source>
</evidence>
<dbReference type="AlphaFoldDB" id="A0A2R9ATT6"/>
<dbReference type="Ensembl" id="ENSPPAT00000041044.1">
    <property type="protein sequence ID" value="ENSPPAP00000018314.1"/>
    <property type="gene ID" value="ENSPPAG00000032170.1"/>
</dbReference>
<evidence type="ECO:0000256" key="12">
    <source>
        <dbReference type="RuleBase" id="RU000418"/>
    </source>
</evidence>
<evidence type="ECO:0000256" key="2">
    <source>
        <dbReference type="ARBA" id="ARBA00012198"/>
    </source>
</evidence>
<dbReference type="InterPro" id="IPR018370">
    <property type="entry name" value="Chaperonin_Cpn60_CS"/>
</dbReference>
<evidence type="ECO:0000256" key="10">
    <source>
        <dbReference type="ARBA" id="ARBA00037436"/>
    </source>
</evidence>
<keyword evidence="4" id="KW-0547">Nucleotide-binding</keyword>
<sequence>MLRPLSRVLVPHLTRAYAKDVKFTLMLQGVDLLVDAVAITMGPKRRTVIIEQSWGSPKVTKDGVTVAKSIDLKNKYKNSEAKLVQDVANNTNEEAGDGPTTATVLACSIAKEGFEKISKDKEIGHILSDGVITVKDGKTLNDGLEIIESLKFDRGYVSPYFINTSKGQKCEFQEAYSIVPALETASAHRKPLVIITEDVGGEALSTLVLNSLKIDFQVVAVKAPGFDMAVTTVGAVFGEEGLILNFEDVQPHDLGKVGEVIVTKDDAMLLKGKGDNAQIEKHIQEIIEQLDVTTNGIAMLKVGGTSDVEVNEKKDRVTDALNATRAAVEEGIVLGGGCALLWCIPALDSLTPANEDKIIAMTIAKNAGVEGSLIVEKIMQRSSEVGYDATRVGDFVNMVGKGIIDPRKVVRTALLDAAGVASLLTTAEVVVTEIPKEEKDPGMGAMGGMGCGMGGGML</sequence>
<dbReference type="EC" id="5.6.1.7" evidence="2"/>
<comment type="similarity">
    <text evidence="1 12">Belongs to the chaperonin (HSP60) family.</text>
</comment>
<dbReference type="PROSITE" id="PS00296">
    <property type="entry name" value="CHAPERONINS_CPN60"/>
    <property type="match status" value="1"/>
</dbReference>
<evidence type="ECO:0000256" key="3">
    <source>
        <dbReference type="ARBA" id="ARBA00019981"/>
    </source>
</evidence>
<organism evidence="13 14">
    <name type="scientific">Pan paniscus</name>
    <name type="common">Pygmy chimpanzee</name>
    <name type="synonym">Bonobo</name>
    <dbReference type="NCBI Taxonomy" id="9597"/>
    <lineage>
        <taxon>Eukaryota</taxon>
        <taxon>Metazoa</taxon>
        <taxon>Chordata</taxon>
        <taxon>Craniata</taxon>
        <taxon>Vertebrata</taxon>
        <taxon>Euteleostomi</taxon>
        <taxon>Mammalia</taxon>
        <taxon>Eutheria</taxon>
        <taxon>Euarchontoglires</taxon>
        <taxon>Primates</taxon>
        <taxon>Haplorrhini</taxon>
        <taxon>Catarrhini</taxon>
        <taxon>Hominidae</taxon>
        <taxon>Pan</taxon>
    </lineage>
</organism>
<evidence type="ECO:0000313" key="13">
    <source>
        <dbReference type="Ensembl" id="ENSPPAP00000018314.1"/>
    </source>
</evidence>
<dbReference type="Pfam" id="PF00118">
    <property type="entry name" value="Cpn60_TCP1"/>
    <property type="match status" value="2"/>
</dbReference>
<evidence type="ECO:0000256" key="6">
    <source>
        <dbReference type="ARBA" id="ARBA00023186"/>
    </source>
</evidence>
<reference evidence="13 14" key="1">
    <citation type="journal article" date="2012" name="Nature">
        <title>The bonobo genome compared with the chimpanzee and human genomes.</title>
        <authorList>
            <person name="Prufer K."/>
            <person name="Munch K."/>
            <person name="Hellmann I."/>
            <person name="Akagi K."/>
            <person name="Miller J.R."/>
            <person name="Walenz B."/>
            <person name="Koren S."/>
            <person name="Sutton G."/>
            <person name="Kodira C."/>
            <person name="Winer R."/>
            <person name="Knight J.R."/>
            <person name="Mullikin J.C."/>
            <person name="Meader S.J."/>
            <person name="Ponting C.P."/>
            <person name="Lunter G."/>
            <person name="Higashino S."/>
            <person name="Hobolth A."/>
            <person name="Dutheil J."/>
            <person name="Karakoc E."/>
            <person name="Alkan C."/>
            <person name="Sajjadian S."/>
            <person name="Catacchio C.R."/>
            <person name="Ventura M."/>
            <person name="Marques-Bonet T."/>
            <person name="Eichler E.E."/>
            <person name="Andre C."/>
            <person name="Atencia R."/>
            <person name="Mugisha L."/>
            <person name="Junhold J."/>
            <person name="Patterson N."/>
            <person name="Siebauer M."/>
            <person name="Good J.M."/>
            <person name="Fischer A."/>
            <person name="Ptak S.E."/>
            <person name="Lachmann M."/>
            <person name="Symer D.E."/>
            <person name="Mailund T."/>
            <person name="Schierup M.H."/>
            <person name="Andres A.M."/>
            <person name="Kelso J."/>
            <person name="Paabo S."/>
        </authorList>
    </citation>
    <scope>NUCLEOTIDE SEQUENCE [LARGE SCALE GENOMIC DNA]</scope>
</reference>
<comment type="subunit">
    <text evidence="11">Homoheptamer arranged in a ring structure. The functional units of these chaperonins consist of heptameric rings of the large subunit Hsp60, which function as a back-to-back double ring. Interacts with 2 heptameric Hsp10 rings to form the symmetrical football complex. Interacts with HRAS. Interacts with ATAD3A. Interacts with ETFBKMT and EEF1AKMT3. Interacts with MFHAS1.</text>
</comment>
<dbReference type="GO" id="GO:0140662">
    <property type="term" value="F:ATP-dependent protein folding chaperone"/>
    <property type="evidence" value="ECO:0007669"/>
    <property type="project" value="InterPro"/>
</dbReference>
<keyword evidence="14" id="KW-1185">Reference proteome</keyword>
<dbReference type="FunFam" id="3.50.7.10:FF:000001">
    <property type="entry name" value="60 kDa chaperonin"/>
    <property type="match status" value="1"/>
</dbReference>
<keyword evidence="5" id="KW-0067">ATP-binding</keyword>
<dbReference type="Gene3D" id="3.50.7.10">
    <property type="entry name" value="GroEL"/>
    <property type="match status" value="1"/>
</dbReference>
<evidence type="ECO:0000256" key="5">
    <source>
        <dbReference type="ARBA" id="ARBA00022840"/>
    </source>
</evidence>
<dbReference type="Gene3D" id="3.30.260.10">
    <property type="entry name" value="TCP-1-like chaperonin intermediate domain"/>
    <property type="match status" value="1"/>
</dbReference>
<dbReference type="SUPFAM" id="SSF52029">
    <property type="entry name" value="GroEL apical domain-like"/>
    <property type="match status" value="1"/>
</dbReference>
<dbReference type="GeneTree" id="ENSGT00390000005727"/>
<reference evidence="13" key="2">
    <citation type="submission" date="2025-08" db="UniProtKB">
        <authorList>
            <consortium name="Ensembl"/>
        </authorList>
    </citation>
    <scope>IDENTIFICATION</scope>
</reference>
<dbReference type="InterPro" id="IPR002423">
    <property type="entry name" value="Cpn60/GroEL/TCP-1"/>
</dbReference>
<dbReference type="Bgee" id="ENSPPAG00000032170">
    <property type="expression patterns" value="Expressed in liver and 1 other cell type or tissue"/>
</dbReference>
<evidence type="ECO:0000313" key="14">
    <source>
        <dbReference type="Proteomes" id="UP000240080"/>
    </source>
</evidence>
<dbReference type="SUPFAM" id="SSF48592">
    <property type="entry name" value="GroEL equatorial domain-like"/>
    <property type="match status" value="1"/>
</dbReference>
<protein>
    <recommendedName>
        <fullName evidence="3">60 kDa heat shock protein, mitochondrial</fullName>
        <ecNumber evidence="2">5.6.1.7</ecNumber>
    </recommendedName>
    <alternativeName>
        <fullName evidence="7">60 kDa chaperonin</fullName>
    </alternativeName>
    <alternativeName>
        <fullName evidence="9">Chaperonin 60</fullName>
    </alternativeName>
    <alternativeName>
        <fullName evidence="8">Heat shock protein 60</fullName>
    </alternativeName>
</protein>
<dbReference type="SUPFAM" id="SSF54849">
    <property type="entry name" value="GroEL-intermediate domain like"/>
    <property type="match status" value="1"/>
</dbReference>
<dbReference type="InterPro" id="IPR001844">
    <property type="entry name" value="Cpn60/GroEL"/>
</dbReference>
<dbReference type="Gene3D" id="1.10.560.10">
    <property type="entry name" value="GroEL-like equatorial domain"/>
    <property type="match status" value="2"/>
</dbReference>
<keyword evidence="6" id="KW-0143">Chaperone</keyword>
<name>A0A2R9ATT6_PANPA</name>
<dbReference type="PRINTS" id="PR00298">
    <property type="entry name" value="CHAPERONIN60"/>
</dbReference>
<evidence type="ECO:0000256" key="4">
    <source>
        <dbReference type="ARBA" id="ARBA00022741"/>
    </source>
</evidence>
<dbReference type="InterPro" id="IPR027410">
    <property type="entry name" value="TCP-1-like_intermed_sf"/>
</dbReference>
<comment type="function">
    <text evidence="10">Chaperonin implicated in mitochondrial protein import and macromolecular assembly. Together with Hsp10, facilitates the correct folding of imported proteins. May also prevent misfolding and promote the refolding and proper assembly of unfolded polypeptides generated under stress conditions in the mitochondrial matrix. The functional units of these chaperonins consist of heptameric rings of the large subunit Hsp60, which function as a back-to-back double ring. In a cyclic reaction, Hsp60 ring complexes bind one unfolded substrate protein per ring, followed by the binding of ATP and association with 2 heptameric rings of the co-chaperonin Hsp10. This leads to sequestration of the substrate protein in the inner cavity of Hsp60 where, for a certain period of time, it can fold undisturbed by other cell components. Synchronous hydrolysis of ATP in all Hsp60 subunits results in the dissociation of the chaperonin rings and the release of ADP and the folded substrate protein.</text>
</comment>
<accession>A0A2R9ATT6</accession>
<evidence type="ECO:0000256" key="8">
    <source>
        <dbReference type="ARBA" id="ARBA00030005"/>
    </source>
</evidence>
<evidence type="ECO:0000256" key="7">
    <source>
        <dbReference type="ARBA" id="ARBA00029756"/>
    </source>
</evidence>
<dbReference type="GO" id="GO:0042026">
    <property type="term" value="P:protein refolding"/>
    <property type="evidence" value="ECO:0007669"/>
    <property type="project" value="InterPro"/>
</dbReference>
<dbReference type="Proteomes" id="UP000240080">
    <property type="component" value="Chromosome 3"/>
</dbReference>
<evidence type="ECO:0000256" key="1">
    <source>
        <dbReference type="ARBA" id="ARBA00006607"/>
    </source>
</evidence>
<dbReference type="InterPro" id="IPR027413">
    <property type="entry name" value="GROEL-like_equatorial_sf"/>
</dbReference>
<evidence type="ECO:0000256" key="9">
    <source>
        <dbReference type="ARBA" id="ARBA00031799"/>
    </source>
</evidence>
<dbReference type="PANTHER" id="PTHR45633">
    <property type="entry name" value="60 KDA HEAT SHOCK PROTEIN, MITOCHONDRIAL"/>
    <property type="match status" value="1"/>
</dbReference>
<dbReference type="GO" id="GO:0005524">
    <property type="term" value="F:ATP binding"/>
    <property type="evidence" value="ECO:0007669"/>
    <property type="project" value="UniProtKB-KW"/>
</dbReference>
<dbReference type="InterPro" id="IPR027409">
    <property type="entry name" value="GroEL-like_apical_dom_sf"/>
</dbReference>
<reference evidence="13" key="3">
    <citation type="submission" date="2025-09" db="UniProtKB">
        <authorList>
            <consortium name="Ensembl"/>
        </authorList>
    </citation>
    <scope>IDENTIFICATION</scope>
</reference>
<dbReference type="EMBL" id="AJFE02091616">
    <property type="status" value="NOT_ANNOTATED_CDS"/>
    <property type="molecule type" value="Genomic_DNA"/>
</dbReference>